<organism evidence="6 7">
    <name type="scientific">Blattamonas nauphoetae</name>
    <dbReference type="NCBI Taxonomy" id="2049346"/>
    <lineage>
        <taxon>Eukaryota</taxon>
        <taxon>Metamonada</taxon>
        <taxon>Preaxostyla</taxon>
        <taxon>Oxymonadida</taxon>
        <taxon>Blattamonas</taxon>
    </lineage>
</organism>
<feature type="compositionally biased region" description="Basic and acidic residues" evidence="5">
    <location>
        <begin position="607"/>
        <end position="622"/>
    </location>
</feature>
<evidence type="ECO:0000313" key="7">
    <source>
        <dbReference type="Proteomes" id="UP001281761"/>
    </source>
</evidence>
<comment type="function">
    <text evidence="4">RNA helicase.</text>
</comment>
<keyword evidence="2 4" id="KW-0378">Hydrolase</keyword>
<name>A0ABQ9YM27_9EUKA</name>
<comment type="caution">
    <text evidence="6">The sequence shown here is derived from an EMBL/GenBank/DDBJ whole genome shotgun (WGS) entry which is preliminary data.</text>
</comment>
<keyword evidence="4" id="KW-0694">RNA-binding</keyword>
<proteinExistence type="inferred from homology"/>
<protein>
    <recommendedName>
        <fullName evidence="4">ATP-dependent RNA helicase</fullName>
        <ecNumber evidence="4">3.6.4.13</ecNumber>
    </recommendedName>
</protein>
<evidence type="ECO:0000313" key="6">
    <source>
        <dbReference type="EMBL" id="KAK2964810.1"/>
    </source>
</evidence>
<keyword evidence="7" id="KW-1185">Reference proteome</keyword>
<keyword evidence="4" id="KW-0347">Helicase</keyword>
<reference evidence="6 7" key="1">
    <citation type="journal article" date="2022" name="bioRxiv">
        <title>Genomics of Preaxostyla Flagellates Illuminates Evolutionary Transitions and the Path Towards Mitochondrial Loss.</title>
        <authorList>
            <person name="Novak L.V.F."/>
            <person name="Treitli S.C."/>
            <person name="Pyrih J."/>
            <person name="Halakuc P."/>
            <person name="Pipaliya S.V."/>
            <person name="Vacek V."/>
            <person name="Brzon O."/>
            <person name="Soukal P."/>
            <person name="Eme L."/>
            <person name="Dacks J.B."/>
            <person name="Karnkowska A."/>
            <person name="Elias M."/>
            <person name="Hampl V."/>
        </authorList>
    </citation>
    <scope>NUCLEOTIDE SEQUENCE [LARGE SCALE GENOMIC DNA]</scope>
    <source>
        <strain evidence="6">NAU3</strain>
        <tissue evidence="6">Gut</tissue>
    </source>
</reference>
<feature type="compositionally biased region" description="Basic residues" evidence="5">
    <location>
        <begin position="653"/>
        <end position="662"/>
    </location>
</feature>
<evidence type="ECO:0000256" key="5">
    <source>
        <dbReference type="SAM" id="MobiDB-lite"/>
    </source>
</evidence>
<keyword evidence="1 4" id="KW-0547">Nucleotide-binding</keyword>
<sequence>MEQILPERLRSSSSFLSVDSTVTSDLSIAASCIPIIEYLLQHRPKREGRIHSVIFCENRDLVVKADALLNVLIDAQTLKKTREDISFDVSYDDFENLASQYIPTHSIAVEGANRTWEAQRITSGVDILVTTPHRFIDHVLHTPGVSVKHCRATSLILPDNILPSFYEAIEQLLTFLPSNDKRFNVVVGSSSFSDTLPTHLLEQLHSEDPTAKGRSMKSNAELRNMTIDLFCHSVQRVSTIEEICTVTHPASQELLKMLSVDDKASIPPLSSQIDLHYSILPVDKRFPSFLHFSANRAETNTTQHPLSIIAFCRTAAVAQFYAEVVQVSPEPLGLPVLTQVFNTSSSLQLKERREAAQQFALEAAGKKRKTPLNILFVDELGCEDAVRSVLSMASEKRNVKCVDWFILLDTPLKPFNLSQILSSTSCLSRTPNFKTMLFVLQQELEAFKPALSHKSPTKEYAYTPHLINSHLPSSATFLTTLSSLTSTHYSLYIASYEAYRSFIHSYQTRLTSIAGHSIDGTKRKGHEWALTSPGWSESVRMRKDQDKDAPVAGFEPVTKVGLVKIANSFGIEHPPRLDLEMDGMAQGYMKRGKKSVDNEEVIKQARIEKEKQKLNKEKTKSKEPKHKKEILEEEEDESIVKRKRTHSDEGDAKKRKKLKNKK</sequence>
<comment type="domain">
    <text evidence="4">The Q motif is unique to and characteristic of the DEAD box family of RNA helicases and controls ATP binding and hydrolysis.</text>
</comment>
<dbReference type="Gene3D" id="3.40.50.300">
    <property type="entry name" value="P-loop containing nucleotide triphosphate hydrolases"/>
    <property type="match status" value="1"/>
</dbReference>
<feature type="region of interest" description="Disordered" evidence="5">
    <location>
        <begin position="607"/>
        <end position="662"/>
    </location>
</feature>
<keyword evidence="3 4" id="KW-0067">ATP-binding</keyword>
<evidence type="ECO:0000256" key="3">
    <source>
        <dbReference type="ARBA" id="ARBA00022840"/>
    </source>
</evidence>
<evidence type="ECO:0000256" key="4">
    <source>
        <dbReference type="RuleBase" id="RU365068"/>
    </source>
</evidence>
<evidence type="ECO:0000256" key="2">
    <source>
        <dbReference type="ARBA" id="ARBA00022801"/>
    </source>
</evidence>
<comment type="catalytic activity">
    <reaction evidence="4">
        <text>ATP + H2O = ADP + phosphate + H(+)</text>
        <dbReference type="Rhea" id="RHEA:13065"/>
        <dbReference type="ChEBI" id="CHEBI:15377"/>
        <dbReference type="ChEBI" id="CHEBI:15378"/>
        <dbReference type="ChEBI" id="CHEBI:30616"/>
        <dbReference type="ChEBI" id="CHEBI:43474"/>
        <dbReference type="ChEBI" id="CHEBI:456216"/>
        <dbReference type="EC" id="3.6.4.13"/>
    </reaction>
</comment>
<dbReference type="EMBL" id="JARBJD010000001">
    <property type="protein sequence ID" value="KAK2964810.1"/>
    <property type="molecule type" value="Genomic_DNA"/>
</dbReference>
<dbReference type="InterPro" id="IPR027417">
    <property type="entry name" value="P-loop_NTPase"/>
</dbReference>
<gene>
    <name evidence="6" type="ORF">BLNAU_110</name>
</gene>
<dbReference type="EC" id="3.6.4.13" evidence="4"/>
<accession>A0ABQ9YM27</accession>
<dbReference type="PANTHER" id="PTHR24031">
    <property type="entry name" value="RNA HELICASE"/>
    <property type="match status" value="1"/>
</dbReference>
<evidence type="ECO:0000256" key="1">
    <source>
        <dbReference type="ARBA" id="ARBA00022741"/>
    </source>
</evidence>
<comment type="similarity">
    <text evidence="4">Belongs to the DEAD box helicase family.</text>
</comment>
<dbReference type="Proteomes" id="UP001281761">
    <property type="component" value="Unassembled WGS sequence"/>
</dbReference>